<evidence type="ECO:0000313" key="4">
    <source>
        <dbReference type="Proteomes" id="UP000228867"/>
    </source>
</evidence>
<keyword evidence="1" id="KW-0812">Transmembrane</keyword>
<accession>A0A2H0NEX9</accession>
<dbReference type="PANTHER" id="PTHR30619">
    <property type="entry name" value="DNA INTERNALIZATION/COMPETENCE PROTEIN COMEC/REC2"/>
    <property type="match status" value="1"/>
</dbReference>
<proteinExistence type="predicted"/>
<gene>
    <name evidence="3" type="ORF">COV54_01085</name>
</gene>
<comment type="caution">
    <text evidence="3">The sequence shown here is derived from an EMBL/GenBank/DDBJ whole genome shotgun (WGS) entry which is preliminary data.</text>
</comment>
<dbReference type="Gene3D" id="3.60.15.10">
    <property type="entry name" value="Ribonuclease Z/Hydroxyacylglutathione hydrolase-like"/>
    <property type="match status" value="1"/>
</dbReference>
<dbReference type="Proteomes" id="UP000228867">
    <property type="component" value="Unassembled WGS sequence"/>
</dbReference>
<sequence length="295" mass="33511">MPKDFIGKIWLKQKNKIVLTLILLVILDILVFWQIKNLVSLNKPLEIYFLKVGQGDSELIKLSGKVKILIDGGPANNQILENLNQILSPFDRYLDLVILSHPQSDHFGGLIEVFKRYRVGAFIYNGRDNPIPAFKEFKKVIAENKIQTIVLIGGDRIRYQDNQFNFLLPDLSLLQEKELNDTTLVGELKNSNFKALFTGDISSKIEKKLVTFYHSTIDVLKVSHHGSKFSSSPEFLNALRPKVAVIEVGKNSYGHPTKDVLERLKAVGAKILRTDEEGLVKLLIDGQKIRIFQNF</sequence>
<reference evidence="3 4" key="1">
    <citation type="submission" date="2017-09" db="EMBL/GenBank/DDBJ databases">
        <title>Depth-based differentiation of microbial function through sediment-hosted aquifers and enrichment of novel symbionts in the deep terrestrial subsurface.</title>
        <authorList>
            <person name="Probst A.J."/>
            <person name="Ladd B."/>
            <person name="Jarett J.K."/>
            <person name="Geller-Mcgrath D.E."/>
            <person name="Sieber C.M."/>
            <person name="Emerson J.B."/>
            <person name="Anantharaman K."/>
            <person name="Thomas B.C."/>
            <person name="Malmstrom R."/>
            <person name="Stieglmeier M."/>
            <person name="Klingl A."/>
            <person name="Woyke T."/>
            <person name="Ryan C.M."/>
            <person name="Banfield J.F."/>
        </authorList>
    </citation>
    <scope>NUCLEOTIDE SEQUENCE [LARGE SCALE GENOMIC DNA]</scope>
    <source>
        <strain evidence="3">CG11_big_fil_rev_8_21_14_0_20_38_23</strain>
    </source>
</reference>
<dbReference type="InterPro" id="IPR052159">
    <property type="entry name" value="Competence_DNA_uptake"/>
</dbReference>
<evidence type="ECO:0000313" key="3">
    <source>
        <dbReference type="EMBL" id="PIR07441.1"/>
    </source>
</evidence>
<keyword evidence="1" id="KW-0472">Membrane</keyword>
<evidence type="ECO:0000259" key="2">
    <source>
        <dbReference type="Pfam" id="PF00753"/>
    </source>
</evidence>
<dbReference type="InterPro" id="IPR001279">
    <property type="entry name" value="Metallo-B-lactamas"/>
</dbReference>
<keyword evidence="1" id="KW-1133">Transmembrane helix</keyword>
<organism evidence="3 4">
    <name type="scientific">Candidatus Jorgensenbacteria bacterium CG11_big_fil_rev_8_21_14_0_20_38_23</name>
    <dbReference type="NCBI Taxonomy" id="1974594"/>
    <lineage>
        <taxon>Bacteria</taxon>
        <taxon>Candidatus Joergenseniibacteriota</taxon>
    </lineage>
</organism>
<dbReference type="InterPro" id="IPR036866">
    <property type="entry name" value="RibonucZ/Hydroxyglut_hydro"/>
</dbReference>
<feature type="transmembrane region" description="Helical" evidence="1">
    <location>
        <begin position="17"/>
        <end position="35"/>
    </location>
</feature>
<dbReference type="AlphaFoldDB" id="A0A2H0NEX9"/>
<dbReference type="CDD" id="cd07731">
    <property type="entry name" value="ComA-like_MBL-fold"/>
    <property type="match status" value="1"/>
</dbReference>
<feature type="domain" description="Metallo-beta-lactamase" evidence="2">
    <location>
        <begin position="52"/>
        <end position="246"/>
    </location>
</feature>
<name>A0A2H0NEX9_9BACT</name>
<dbReference type="Pfam" id="PF00753">
    <property type="entry name" value="Lactamase_B"/>
    <property type="match status" value="1"/>
</dbReference>
<dbReference type="EMBL" id="PCWR01000024">
    <property type="protein sequence ID" value="PIR07441.1"/>
    <property type="molecule type" value="Genomic_DNA"/>
</dbReference>
<evidence type="ECO:0000256" key="1">
    <source>
        <dbReference type="SAM" id="Phobius"/>
    </source>
</evidence>
<protein>
    <recommendedName>
        <fullName evidence="2">Metallo-beta-lactamase domain-containing protein</fullName>
    </recommendedName>
</protein>
<dbReference type="PANTHER" id="PTHR30619:SF1">
    <property type="entry name" value="RECOMBINATION PROTEIN 2"/>
    <property type="match status" value="1"/>
</dbReference>
<dbReference type="InterPro" id="IPR035681">
    <property type="entry name" value="ComA-like_MBL"/>
</dbReference>
<dbReference type="SUPFAM" id="SSF56281">
    <property type="entry name" value="Metallo-hydrolase/oxidoreductase"/>
    <property type="match status" value="1"/>
</dbReference>